<feature type="region of interest" description="Disordered" evidence="1">
    <location>
        <begin position="29"/>
        <end position="86"/>
    </location>
</feature>
<dbReference type="Proteomes" id="UP000244722">
    <property type="component" value="Unassembled WGS sequence"/>
</dbReference>
<sequence length="173" mass="19036">MFSFKGRLPLVAHRSRFAYKSSVRRQFHQTSGHFTAEPSHPEAVQGSDHANDYLSTGHASTLHNSEQASSSKASSGPGVGKPVVHHGLGHGTKKLVDDLKTGGYFPLQVGLKLVSYDVSMQQKYDNNLFRVQDTIKADMKTMQEGLEKGQVRLEGELKSIAAKLEKVVGRGWF</sequence>
<accession>A0A2T7A6R1</accession>
<evidence type="ECO:0000313" key="2">
    <source>
        <dbReference type="EMBL" id="PUU83375.1"/>
    </source>
</evidence>
<dbReference type="OrthoDB" id="10435120at2759"/>
<feature type="compositionally biased region" description="Low complexity" evidence="1">
    <location>
        <begin position="68"/>
        <end position="82"/>
    </location>
</feature>
<organism evidence="2 3">
    <name type="scientific">Tuber borchii</name>
    <name type="common">White truffle</name>
    <dbReference type="NCBI Taxonomy" id="42251"/>
    <lineage>
        <taxon>Eukaryota</taxon>
        <taxon>Fungi</taxon>
        <taxon>Dikarya</taxon>
        <taxon>Ascomycota</taxon>
        <taxon>Pezizomycotina</taxon>
        <taxon>Pezizomycetes</taxon>
        <taxon>Pezizales</taxon>
        <taxon>Tuberaceae</taxon>
        <taxon>Tuber</taxon>
    </lineage>
</organism>
<keyword evidence="3" id="KW-1185">Reference proteome</keyword>
<dbReference type="EMBL" id="NESQ01000014">
    <property type="protein sequence ID" value="PUU83375.1"/>
    <property type="molecule type" value="Genomic_DNA"/>
</dbReference>
<evidence type="ECO:0000256" key="1">
    <source>
        <dbReference type="SAM" id="MobiDB-lite"/>
    </source>
</evidence>
<comment type="caution">
    <text evidence="2">The sequence shown here is derived from an EMBL/GenBank/DDBJ whole genome shotgun (WGS) entry which is preliminary data.</text>
</comment>
<feature type="compositionally biased region" description="Polar residues" evidence="1">
    <location>
        <begin position="53"/>
        <end position="67"/>
    </location>
</feature>
<proteinExistence type="predicted"/>
<evidence type="ECO:0000313" key="3">
    <source>
        <dbReference type="Proteomes" id="UP000244722"/>
    </source>
</evidence>
<dbReference type="AlphaFoldDB" id="A0A2T7A6R1"/>
<name>A0A2T7A6R1_TUBBO</name>
<gene>
    <name evidence="2" type="ORF">B9Z19DRAFT_1144653</name>
</gene>
<reference evidence="2 3" key="1">
    <citation type="submission" date="2017-04" db="EMBL/GenBank/DDBJ databases">
        <title>Draft genome sequence of Tuber borchii Vittad., a whitish edible truffle.</title>
        <authorList>
            <consortium name="DOE Joint Genome Institute"/>
            <person name="Murat C."/>
            <person name="Kuo A."/>
            <person name="Barry K.W."/>
            <person name="Clum A."/>
            <person name="Dockter R.B."/>
            <person name="Fauchery L."/>
            <person name="Iotti M."/>
            <person name="Kohler A."/>
            <person name="Labutti K."/>
            <person name="Lindquist E.A."/>
            <person name="Lipzen A."/>
            <person name="Ohm R.A."/>
            <person name="Wang M."/>
            <person name="Grigoriev I.V."/>
            <person name="Zambonelli A."/>
            <person name="Martin F.M."/>
        </authorList>
    </citation>
    <scope>NUCLEOTIDE SEQUENCE [LARGE SCALE GENOMIC DNA]</scope>
    <source>
        <strain evidence="2 3">Tbo3840</strain>
    </source>
</reference>
<protein>
    <submittedName>
        <fullName evidence="2">Uncharacterized protein</fullName>
    </submittedName>
</protein>